<keyword evidence="3" id="KW-0175">Coiled coil</keyword>
<dbReference type="Gene3D" id="1.10.132.10">
    <property type="match status" value="1"/>
</dbReference>
<dbReference type="PANTHER" id="PTHR19375">
    <property type="entry name" value="HEAT SHOCK PROTEIN 70KDA"/>
    <property type="match status" value="1"/>
</dbReference>
<dbReference type="SUPFAM" id="SSF56741">
    <property type="entry name" value="Eukaryotic DNA topoisomerase I, N-terminal DNA-binding fragment"/>
    <property type="match status" value="1"/>
</dbReference>
<reference evidence="6 7" key="1">
    <citation type="submission" date="2016-05" db="EMBL/GenBank/DDBJ databases">
        <title>Nuclear genome of Blastocystis sp. subtype 1 NandII.</title>
        <authorList>
            <person name="Gentekaki E."/>
            <person name="Curtis B."/>
            <person name="Stairs C."/>
            <person name="Eme L."/>
            <person name="Herman E."/>
            <person name="Klimes V."/>
            <person name="Arias M.C."/>
            <person name="Elias M."/>
            <person name="Hilliou F."/>
            <person name="Klute M."/>
            <person name="Malik S.-B."/>
            <person name="Pightling A."/>
            <person name="Rachubinski R."/>
            <person name="Salas D."/>
            <person name="Schlacht A."/>
            <person name="Suga H."/>
            <person name="Archibald J."/>
            <person name="Ball S.G."/>
            <person name="Clark G."/>
            <person name="Dacks J."/>
            <person name="Van Der Giezen M."/>
            <person name="Tsaousis A."/>
            <person name="Roger A."/>
        </authorList>
    </citation>
    <scope>NUCLEOTIDE SEQUENCE [LARGE SCALE GENOMIC DNA]</scope>
    <source>
        <strain evidence="7">ATCC 50177 / NandII</strain>
    </source>
</reference>
<protein>
    <submittedName>
        <fullName evidence="6">Molecular chaperone DnaK</fullName>
    </submittedName>
</protein>
<evidence type="ECO:0000256" key="2">
    <source>
        <dbReference type="ARBA" id="ARBA00022840"/>
    </source>
</evidence>
<dbReference type="InterPro" id="IPR043129">
    <property type="entry name" value="ATPase_NBD"/>
</dbReference>
<dbReference type="InterPro" id="IPR014711">
    <property type="entry name" value="TopoI_cat_a-hlx-sub_euk"/>
</dbReference>
<comment type="caution">
    <text evidence="6">The sequence shown here is derived from an EMBL/GenBank/DDBJ whole genome shotgun (WGS) entry which is preliminary data.</text>
</comment>
<accession>A0A196SJG4</accession>
<dbReference type="PROSITE" id="PS00329">
    <property type="entry name" value="HSP70_2"/>
    <property type="match status" value="1"/>
</dbReference>
<evidence type="ECO:0000259" key="5">
    <source>
        <dbReference type="SMART" id="SM00435"/>
    </source>
</evidence>
<dbReference type="InterPro" id="IPR036202">
    <property type="entry name" value="TopoI_DNA-bd_euk_N_sf"/>
</dbReference>
<dbReference type="InterPro" id="IPR029047">
    <property type="entry name" value="HSP70_peptide-bd_sf"/>
</dbReference>
<dbReference type="Gene3D" id="1.10.10.41">
    <property type="entry name" value="Yeast DNA topoisomerase - domain 1"/>
    <property type="match status" value="1"/>
</dbReference>
<dbReference type="Gene3D" id="3.90.640.10">
    <property type="entry name" value="Actin, Chain A, domain 4"/>
    <property type="match status" value="1"/>
</dbReference>
<dbReference type="InterPro" id="IPR013030">
    <property type="entry name" value="DNA_topo_DNA_db_N_dom2"/>
</dbReference>
<dbReference type="InterPro" id="IPR013499">
    <property type="entry name" value="TopoI_euk"/>
</dbReference>
<dbReference type="GO" id="GO:0006265">
    <property type="term" value="P:DNA topological change"/>
    <property type="evidence" value="ECO:0007669"/>
    <property type="project" value="InterPro"/>
</dbReference>
<dbReference type="PROSITE" id="PS01036">
    <property type="entry name" value="HSP70_3"/>
    <property type="match status" value="1"/>
</dbReference>
<keyword evidence="7" id="KW-1185">Reference proteome</keyword>
<dbReference type="GO" id="GO:0003917">
    <property type="term" value="F:DNA topoisomerase type I (single strand cut, ATP-independent) activity"/>
    <property type="evidence" value="ECO:0007669"/>
    <property type="project" value="InterPro"/>
</dbReference>
<feature type="coiled-coil region" evidence="3">
    <location>
        <begin position="609"/>
        <end position="681"/>
    </location>
</feature>
<dbReference type="Pfam" id="PF02919">
    <property type="entry name" value="Topoisom_I_N"/>
    <property type="match status" value="1"/>
</dbReference>
<dbReference type="InterPro" id="IPR011010">
    <property type="entry name" value="DNA_brk_join_enz"/>
</dbReference>
<dbReference type="Proteomes" id="UP000078348">
    <property type="component" value="Unassembled WGS sequence"/>
</dbReference>
<evidence type="ECO:0000313" key="7">
    <source>
        <dbReference type="Proteomes" id="UP000078348"/>
    </source>
</evidence>
<dbReference type="SUPFAM" id="SSF56349">
    <property type="entry name" value="DNA breaking-rejoining enzymes"/>
    <property type="match status" value="1"/>
</dbReference>
<dbReference type="InterPro" id="IPR008336">
    <property type="entry name" value="TopoI_DNA-bd_euk"/>
</dbReference>
<proteinExistence type="predicted"/>
<dbReference type="SMART" id="SM00435">
    <property type="entry name" value="TOPEUc"/>
    <property type="match status" value="1"/>
</dbReference>
<name>A0A196SJG4_BLAHN</name>
<keyword evidence="2" id="KW-0067">ATP-binding</keyword>
<dbReference type="GO" id="GO:0140662">
    <property type="term" value="F:ATP-dependent protein folding chaperone"/>
    <property type="evidence" value="ECO:0007669"/>
    <property type="project" value="InterPro"/>
</dbReference>
<dbReference type="InterPro" id="IPR013126">
    <property type="entry name" value="Hsp_70_fam"/>
</dbReference>
<gene>
    <name evidence="6" type="ORF">AV274_1117</name>
</gene>
<evidence type="ECO:0000256" key="1">
    <source>
        <dbReference type="ARBA" id="ARBA00022741"/>
    </source>
</evidence>
<dbReference type="InterPro" id="IPR013034">
    <property type="entry name" value="DNA_topo_DNA_db_N_dom1"/>
</dbReference>
<dbReference type="Gene3D" id="3.30.420.40">
    <property type="match status" value="2"/>
</dbReference>
<dbReference type="InterPro" id="IPR025834">
    <property type="entry name" value="TopoI_C_dom"/>
</dbReference>
<evidence type="ECO:0000313" key="6">
    <source>
        <dbReference type="EMBL" id="OAO17178.1"/>
    </source>
</evidence>
<dbReference type="PRINTS" id="PR00301">
    <property type="entry name" value="HEATSHOCK70"/>
</dbReference>
<dbReference type="InterPro" id="IPR018181">
    <property type="entry name" value="Heat_shock_70_CS"/>
</dbReference>
<dbReference type="SUPFAM" id="SSF100920">
    <property type="entry name" value="Heat shock protein 70kD (HSP70), peptide-binding domain"/>
    <property type="match status" value="1"/>
</dbReference>
<dbReference type="STRING" id="478820.A0A196SJG4"/>
<keyword evidence="1" id="KW-0547">Nucleotide-binding</keyword>
<dbReference type="EMBL" id="LXWW01000044">
    <property type="protein sequence ID" value="OAO17178.1"/>
    <property type="molecule type" value="Genomic_DNA"/>
</dbReference>
<dbReference type="SUPFAM" id="SSF53067">
    <property type="entry name" value="Actin-like ATPase domain"/>
    <property type="match status" value="2"/>
</dbReference>
<dbReference type="Gene3D" id="2.170.11.10">
    <property type="entry name" value="DNA Topoisomerase I, domain 2"/>
    <property type="match status" value="1"/>
</dbReference>
<feature type="domain" description="DNA topoisomerase I eukaryotic-type" evidence="5">
    <location>
        <begin position="343"/>
        <end position="783"/>
    </location>
</feature>
<feature type="coiled-coil region" evidence="3">
    <location>
        <begin position="730"/>
        <end position="757"/>
    </location>
</feature>
<dbReference type="InterPro" id="IPR014727">
    <property type="entry name" value="TopoI_cat_a/b-sub_euk"/>
</dbReference>
<dbReference type="Pfam" id="PF14370">
    <property type="entry name" value="Topo_C_assoc"/>
    <property type="match status" value="1"/>
</dbReference>
<dbReference type="Pfam" id="PF00012">
    <property type="entry name" value="HSP70"/>
    <property type="match status" value="1"/>
</dbReference>
<dbReference type="Gene3D" id="2.60.34.10">
    <property type="entry name" value="Substrate Binding Domain Of DNAk, Chain A, domain 1"/>
    <property type="match status" value="1"/>
</dbReference>
<evidence type="ECO:0000256" key="4">
    <source>
        <dbReference type="SAM" id="MobiDB-lite"/>
    </source>
</evidence>
<dbReference type="GO" id="GO:0003677">
    <property type="term" value="F:DNA binding"/>
    <property type="evidence" value="ECO:0007669"/>
    <property type="project" value="InterPro"/>
</dbReference>
<sequence>MEKEKTEKKRYERRFHKARGVVKRRLPPSKHIEYNQFKGTYPIERDLEIRLLKKESLGELSDTSDGEDCAVPLQALDKVSVSNEFGVMIPEEAGLEMNYIATTKDSPTTVYGDIDIGIHYMSPVRELIGLLKEDQVDDLIEIASSCPVRRKETSNRSKDALHDVLLSDRWWESPAAIFNTWKTLQYPAPNFPVPYHPNHVPLVYNGKPMKLTPVQEQMVYPVYRRWDKMDNKEKQNWLESFRQLSGLKSGADASNPNGSENADDAGNASNAGRDEEEMDKKTKKRLKMLKEMTDASKVDISVIQAQYRKKKPRMARGTRYTIVDGKLRLCTHQPKYTFHVRSNGSIYDQLFPEDMLMNAAGDTVIPPCPLVGHNWGGATCQLGMPWAMQSTFNPSRSVPMQMDDGTRILRLSYHVEDMFRKIRCVPCCFESYRAFVTSNLQAVDLRVRQLATILWLQDRLALYAYSAPKDEASALMLKAGDVAEESGFALKISHPEKVTVTANFDLYPDGRQAHANLVACCRGKEKEAAVFDLVKKEDVEDQMRFFYEALTPLTFMMFRVNMVVNRVLQEPVEALKGLEDRELVKYLNLVVQFARKSVGMEESENMMELEALEAKEALLKAQVEELNEMKKKVKKGEAVRVLSKKEKKLMKPKPVDRKKEEKRMKKEYKEMLKKVEEEEKSGIPVGQRVYVKKTKEEWEREWKGLLAARVRAEDEEREKIRHLFEKQPTLSEVKDRIRGFESKLEGVQTKMEAAKTKSVESMKYIVKRNIDPRITIAWCKRVGLPLQKVYPWPIMGLFALFLCNMEPSYYIGIDLGTTNSAVAYMRKDFAPKIAEVKGERLLRSAVMYNDNGSTVTGKACFASSKPILKGNVITCSKRVIGRRIDDLLVEKVKKSCKAAVVDNGKQMAAFNVPNAKGVVMPEVVAAKLLDELYEAAMKKIDKGKVAGVIVTVPAAYNNEQRCATKRAIKMSKLNGLKVRLADEPSAAAVCHSMGENYKNGNLVVYDLGGGTFDVSVVKVLSETEFAVLNTDGDIAIGGEAFDDYIMQELRSFIQSSAGEDDDPLKYLEQNIEGLSKEECEEKYNRSLNLLREKCREAKESLSSIKNGAVPIDLFDFYEKIAKEFPKPKTGNDYDDDEGLIDEDVEYELTTETLNKLIKEDIEKTIGITLRCINGAALTKDDICGVVMVGGSSMIPYVQKRVEKEFGGGRVKYTNPSECVALGASMLASKTVHNRTTRDLCITASGGTYNTVIPRGTEYPTHGEKVFNTGQFNIGSINCSAYEYDTEYRLMDKMTVEDDDMEGEVVPVEFQYNVTDEGICYLTVRNTQTGRVLLKDKPLTLNEDVI</sequence>
<dbReference type="PROSITE" id="PS00297">
    <property type="entry name" value="HSP70_1"/>
    <property type="match status" value="1"/>
</dbReference>
<evidence type="ECO:0000256" key="3">
    <source>
        <dbReference type="SAM" id="Coils"/>
    </source>
</evidence>
<dbReference type="Gene3D" id="3.90.15.10">
    <property type="entry name" value="Topoisomerase I, Chain A, domain 3"/>
    <property type="match status" value="1"/>
</dbReference>
<dbReference type="GO" id="GO:0005524">
    <property type="term" value="F:ATP binding"/>
    <property type="evidence" value="ECO:0007669"/>
    <property type="project" value="UniProtKB-KW"/>
</dbReference>
<organism evidence="6 7">
    <name type="scientific">Blastocystis sp. subtype 1 (strain ATCC 50177 / NandII)</name>
    <dbReference type="NCBI Taxonomy" id="478820"/>
    <lineage>
        <taxon>Eukaryota</taxon>
        <taxon>Sar</taxon>
        <taxon>Stramenopiles</taxon>
        <taxon>Bigyra</taxon>
        <taxon>Opalozoa</taxon>
        <taxon>Opalinata</taxon>
        <taxon>Blastocystidae</taxon>
        <taxon>Blastocystis</taxon>
    </lineage>
</organism>
<dbReference type="GO" id="GO:0005694">
    <property type="term" value="C:chromosome"/>
    <property type="evidence" value="ECO:0007669"/>
    <property type="project" value="InterPro"/>
</dbReference>
<feature type="region of interest" description="Disordered" evidence="4">
    <location>
        <begin position="248"/>
        <end position="283"/>
    </location>
</feature>